<dbReference type="AlphaFoldDB" id="X1V2Y6"/>
<dbReference type="EMBL" id="BARW01027853">
    <property type="protein sequence ID" value="GAJ06526.1"/>
    <property type="molecule type" value="Genomic_DNA"/>
</dbReference>
<dbReference type="Gene3D" id="3.65.10.10">
    <property type="entry name" value="Enolpyruvate transferase domain"/>
    <property type="match status" value="1"/>
</dbReference>
<comment type="caution">
    <text evidence="3">The sequence shown here is derived from an EMBL/GenBank/DDBJ whole genome shotgun (WGS) entry which is preliminary data.</text>
</comment>
<keyword evidence="1" id="KW-0808">Transferase</keyword>
<organism evidence="3">
    <name type="scientific">marine sediment metagenome</name>
    <dbReference type="NCBI Taxonomy" id="412755"/>
    <lineage>
        <taxon>unclassified sequences</taxon>
        <taxon>metagenomes</taxon>
        <taxon>ecological metagenomes</taxon>
    </lineage>
</organism>
<sequence length="76" mass="8118">MGIEVIEERNKLTITGSSPRGSVIDPRDDHRIAMAFGILGSVVGGTVIDNAECVSKTYPQFWEVLKGIGGEVKTNG</sequence>
<dbReference type="Pfam" id="PF00275">
    <property type="entry name" value="EPSP_synthase"/>
    <property type="match status" value="1"/>
</dbReference>
<dbReference type="SUPFAM" id="SSF55205">
    <property type="entry name" value="EPT/RTPC-like"/>
    <property type="match status" value="1"/>
</dbReference>
<dbReference type="GO" id="GO:0003866">
    <property type="term" value="F:3-phosphoshikimate 1-carboxyvinyltransferase activity"/>
    <property type="evidence" value="ECO:0007669"/>
    <property type="project" value="TreeGrafter"/>
</dbReference>
<dbReference type="PANTHER" id="PTHR21090">
    <property type="entry name" value="AROM/DEHYDROQUINATE SYNTHASE"/>
    <property type="match status" value="1"/>
</dbReference>
<dbReference type="PANTHER" id="PTHR21090:SF5">
    <property type="entry name" value="PENTAFUNCTIONAL AROM POLYPEPTIDE"/>
    <property type="match status" value="1"/>
</dbReference>
<accession>X1V2Y6</accession>
<reference evidence="3" key="1">
    <citation type="journal article" date="2014" name="Front. Microbiol.">
        <title>High frequency of phylogenetically diverse reductive dehalogenase-homologous genes in deep subseafloor sedimentary metagenomes.</title>
        <authorList>
            <person name="Kawai M."/>
            <person name="Futagami T."/>
            <person name="Toyoda A."/>
            <person name="Takaki Y."/>
            <person name="Nishi S."/>
            <person name="Hori S."/>
            <person name="Arai W."/>
            <person name="Tsubouchi T."/>
            <person name="Morono Y."/>
            <person name="Uchiyama I."/>
            <person name="Ito T."/>
            <person name="Fujiyama A."/>
            <person name="Inagaki F."/>
            <person name="Takami H."/>
        </authorList>
    </citation>
    <scope>NUCLEOTIDE SEQUENCE</scope>
    <source>
        <strain evidence="3">Expedition CK06-06</strain>
    </source>
</reference>
<name>X1V2Y6_9ZZZZ</name>
<proteinExistence type="predicted"/>
<dbReference type="GO" id="GO:0009423">
    <property type="term" value="P:chorismate biosynthetic process"/>
    <property type="evidence" value="ECO:0007669"/>
    <property type="project" value="TreeGrafter"/>
</dbReference>
<dbReference type="InterPro" id="IPR036968">
    <property type="entry name" value="Enolpyruvate_Tfrase_sf"/>
</dbReference>
<feature type="domain" description="Enolpyruvate transferase" evidence="2">
    <location>
        <begin position="1"/>
        <end position="65"/>
    </location>
</feature>
<dbReference type="InterPro" id="IPR013792">
    <property type="entry name" value="RNA3'P_cycl/enolpyr_Trfase_a/b"/>
</dbReference>
<evidence type="ECO:0000256" key="1">
    <source>
        <dbReference type="ARBA" id="ARBA00022679"/>
    </source>
</evidence>
<gene>
    <name evidence="3" type="ORF">S12H4_45105</name>
</gene>
<protein>
    <recommendedName>
        <fullName evidence="2">Enolpyruvate transferase domain-containing protein</fullName>
    </recommendedName>
</protein>
<evidence type="ECO:0000259" key="2">
    <source>
        <dbReference type="Pfam" id="PF00275"/>
    </source>
</evidence>
<dbReference type="InterPro" id="IPR001986">
    <property type="entry name" value="Enolpyruvate_Tfrase_dom"/>
</dbReference>
<evidence type="ECO:0000313" key="3">
    <source>
        <dbReference type="EMBL" id="GAJ06526.1"/>
    </source>
</evidence>